<dbReference type="OrthoDB" id="9805754at2"/>
<organism evidence="9 10">
    <name type="scientific">Thalassotalea agarivorans</name>
    <name type="common">Thalassomonas agarivorans</name>
    <dbReference type="NCBI Taxonomy" id="349064"/>
    <lineage>
        <taxon>Bacteria</taxon>
        <taxon>Pseudomonadati</taxon>
        <taxon>Pseudomonadota</taxon>
        <taxon>Gammaproteobacteria</taxon>
        <taxon>Alteromonadales</taxon>
        <taxon>Colwelliaceae</taxon>
        <taxon>Thalassotalea</taxon>
    </lineage>
</organism>
<feature type="binding site" evidence="6">
    <location>
        <begin position="9"/>
        <end position="14"/>
    </location>
    <ligand>
        <name>NADP(+)</name>
        <dbReference type="ChEBI" id="CHEBI:58349"/>
    </ligand>
</feature>
<dbReference type="Pfam" id="PF14748">
    <property type="entry name" value="P5CR_dimer"/>
    <property type="match status" value="1"/>
</dbReference>
<evidence type="ECO:0000256" key="3">
    <source>
        <dbReference type="ARBA" id="ARBA00023002"/>
    </source>
</evidence>
<proteinExistence type="inferred from homology"/>
<dbReference type="InterPro" id="IPR029036">
    <property type="entry name" value="P5CR_dimer"/>
</dbReference>
<comment type="similarity">
    <text evidence="1 4">Belongs to the pyrroline-5-carboxylate reductase family.</text>
</comment>
<dbReference type="Gene3D" id="3.40.50.720">
    <property type="entry name" value="NAD(P)-binding Rossmann-like Domain"/>
    <property type="match status" value="1"/>
</dbReference>
<dbReference type="PANTHER" id="PTHR11645">
    <property type="entry name" value="PYRROLINE-5-CARBOXYLATE REDUCTASE"/>
    <property type="match status" value="1"/>
</dbReference>
<evidence type="ECO:0000256" key="4">
    <source>
        <dbReference type="HAMAP-Rule" id="MF_01925"/>
    </source>
</evidence>
<dbReference type="STRING" id="349064.SAMN05660429_02807"/>
<dbReference type="GO" id="GO:0005737">
    <property type="term" value="C:cytoplasm"/>
    <property type="evidence" value="ECO:0007669"/>
    <property type="project" value="UniProtKB-SubCell"/>
</dbReference>
<dbReference type="PIRSF" id="PIRSF000193">
    <property type="entry name" value="Pyrrol-5-carb_rd"/>
    <property type="match status" value="1"/>
</dbReference>
<dbReference type="SUPFAM" id="SSF51735">
    <property type="entry name" value="NAD(P)-binding Rossmann-fold domains"/>
    <property type="match status" value="1"/>
</dbReference>
<reference evidence="9 10" key="1">
    <citation type="submission" date="2016-10" db="EMBL/GenBank/DDBJ databases">
        <authorList>
            <person name="de Groot N.N."/>
        </authorList>
    </citation>
    <scope>NUCLEOTIDE SEQUENCE [LARGE SCALE GENOMIC DNA]</scope>
    <source>
        <strain evidence="9 10">DSM 19706</strain>
    </source>
</reference>
<dbReference type="NCBIfam" id="TIGR00112">
    <property type="entry name" value="proC"/>
    <property type="match status" value="1"/>
</dbReference>
<dbReference type="Proteomes" id="UP000199308">
    <property type="component" value="Unassembled WGS sequence"/>
</dbReference>
<dbReference type="PANTHER" id="PTHR11645:SF0">
    <property type="entry name" value="PYRROLINE-5-CARBOXYLATE REDUCTASE 3"/>
    <property type="match status" value="1"/>
</dbReference>
<evidence type="ECO:0000256" key="5">
    <source>
        <dbReference type="NCBIfam" id="TIGR00112"/>
    </source>
</evidence>
<evidence type="ECO:0000313" key="10">
    <source>
        <dbReference type="Proteomes" id="UP000199308"/>
    </source>
</evidence>
<keyword evidence="10" id="KW-1185">Reference proteome</keyword>
<dbReference type="Pfam" id="PF03807">
    <property type="entry name" value="F420_oxidored"/>
    <property type="match status" value="1"/>
</dbReference>
<dbReference type="InterPro" id="IPR036291">
    <property type="entry name" value="NAD(P)-bd_dom_sf"/>
</dbReference>
<sequence length="273" mass="28904">MNNVKIAFIGAGNMNGAIIKGLVANGYPADNIIVSNPSLEKREALHQSLGIRHTANNAEAATFADFIVLGVKPHLIHEVCESLKDIIVAGNKTVLSVAAGVTLESMQKRLGNIAIVRTMPNTPSQVGLGVTGLFASTECEQVQKDTAGMIMASVGNIVWLDSEDDIDHVIAISGSGPAYFFLFMEALEEQALALGFSANQAREMVQQTALGAATMVRDNPELSIETLRQNVTSKGGTTNAAIEKMKSDHIPQHIKAGALEALARAKEMAAANK</sequence>
<dbReference type="GO" id="GO:0055129">
    <property type="term" value="P:L-proline biosynthetic process"/>
    <property type="evidence" value="ECO:0007669"/>
    <property type="project" value="UniProtKB-UniRule"/>
</dbReference>
<comment type="function">
    <text evidence="4">Catalyzes the reduction of 1-pyrroline-5-carboxylate (PCA) to L-proline.</text>
</comment>
<accession>A0A1I0HJ40</accession>
<keyword evidence="3 4" id="KW-0560">Oxidoreductase</keyword>
<dbReference type="SUPFAM" id="SSF48179">
    <property type="entry name" value="6-phosphogluconate dehydrogenase C-terminal domain-like"/>
    <property type="match status" value="1"/>
</dbReference>
<comment type="catalytic activity">
    <reaction evidence="4">
        <text>L-proline + NADP(+) = (S)-1-pyrroline-5-carboxylate + NADPH + 2 H(+)</text>
        <dbReference type="Rhea" id="RHEA:14109"/>
        <dbReference type="ChEBI" id="CHEBI:15378"/>
        <dbReference type="ChEBI" id="CHEBI:17388"/>
        <dbReference type="ChEBI" id="CHEBI:57783"/>
        <dbReference type="ChEBI" id="CHEBI:58349"/>
        <dbReference type="ChEBI" id="CHEBI:60039"/>
        <dbReference type="EC" id="1.5.1.2"/>
    </reaction>
</comment>
<keyword evidence="4" id="KW-0641">Proline biosynthesis</keyword>
<evidence type="ECO:0000259" key="7">
    <source>
        <dbReference type="Pfam" id="PF03807"/>
    </source>
</evidence>
<dbReference type="HAMAP" id="MF_01925">
    <property type="entry name" value="P5C_reductase"/>
    <property type="match status" value="1"/>
</dbReference>
<dbReference type="GO" id="GO:0004735">
    <property type="term" value="F:pyrroline-5-carboxylate reductase activity"/>
    <property type="evidence" value="ECO:0007669"/>
    <property type="project" value="UniProtKB-UniRule"/>
</dbReference>
<evidence type="ECO:0000256" key="1">
    <source>
        <dbReference type="ARBA" id="ARBA00005525"/>
    </source>
</evidence>
<dbReference type="EC" id="1.5.1.2" evidence="4 5"/>
<dbReference type="AlphaFoldDB" id="A0A1I0HJ40"/>
<feature type="domain" description="Pyrroline-5-carboxylate reductase dimerisation" evidence="8">
    <location>
        <begin position="163"/>
        <end position="268"/>
    </location>
</feature>
<evidence type="ECO:0000313" key="9">
    <source>
        <dbReference type="EMBL" id="SET83102.1"/>
    </source>
</evidence>
<name>A0A1I0HJ40_THASX</name>
<feature type="binding site" evidence="6">
    <location>
        <position position="57"/>
    </location>
    <ligand>
        <name>NADPH</name>
        <dbReference type="ChEBI" id="CHEBI:57783"/>
    </ligand>
</feature>
<feature type="domain" description="Pyrroline-5-carboxylate reductase catalytic N-terminal" evidence="7">
    <location>
        <begin position="5"/>
        <end position="100"/>
    </location>
</feature>
<dbReference type="UniPathway" id="UPA00098">
    <property type="reaction ID" value="UER00361"/>
</dbReference>
<dbReference type="FunFam" id="1.10.3730.10:FF:000001">
    <property type="entry name" value="Pyrroline-5-carboxylate reductase"/>
    <property type="match status" value="1"/>
</dbReference>
<dbReference type="EMBL" id="FOHK01000016">
    <property type="protein sequence ID" value="SET83102.1"/>
    <property type="molecule type" value="Genomic_DNA"/>
</dbReference>
<keyword evidence="4" id="KW-0028">Amino-acid biosynthesis</keyword>
<evidence type="ECO:0000256" key="2">
    <source>
        <dbReference type="ARBA" id="ARBA00022857"/>
    </source>
</evidence>
<dbReference type="InterPro" id="IPR028939">
    <property type="entry name" value="P5C_Rdtase_cat_N"/>
</dbReference>
<dbReference type="InterPro" id="IPR000304">
    <property type="entry name" value="Pyrroline-COOH_reductase"/>
</dbReference>
<comment type="subcellular location">
    <subcellularLocation>
        <location evidence="4">Cytoplasm</location>
    </subcellularLocation>
</comment>
<dbReference type="InterPro" id="IPR008927">
    <property type="entry name" value="6-PGluconate_DH-like_C_sf"/>
</dbReference>
<evidence type="ECO:0000259" key="8">
    <source>
        <dbReference type="Pfam" id="PF14748"/>
    </source>
</evidence>
<dbReference type="Gene3D" id="1.10.3730.10">
    <property type="entry name" value="ProC C-terminal domain-like"/>
    <property type="match status" value="1"/>
</dbReference>
<dbReference type="RefSeq" id="WP_093331818.1">
    <property type="nucleotide sequence ID" value="NZ_AP027363.1"/>
</dbReference>
<keyword evidence="4" id="KW-0963">Cytoplasm</keyword>
<protein>
    <recommendedName>
        <fullName evidence="4 5">Pyrroline-5-carboxylate reductase</fullName>
        <shortName evidence="4">P5C reductase</shortName>
        <shortName evidence="4">P5CR</shortName>
        <ecNumber evidence="4 5">1.5.1.2</ecNumber>
    </recommendedName>
    <alternativeName>
        <fullName evidence="4">PCA reductase</fullName>
    </alternativeName>
</protein>
<evidence type="ECO:0000256" key="6">
    <source>
        <dbReference type="PIRSR" id="PIRSR000193-1"/>
    </source>
</evidence>
<comment type="catalytic activity">
    <reaction evidence="4">
        <text>L-proline + NAD(+) = (S)-1-pyrroline-5-carboxylate + NADH + 2 H(+)</text>
        <dbReference type="Rhea" id="RHEA:14105"/>
        <dbReference type="ChEBI" id="CHEBI:15378"/>
        <dbReference type="ChEBI" id="CHEBI:17388"/>
        <dbReference type="ChEBI" id="CHEBI:57540"/>
        <dbReference type="ChEBI" id="CHEBI:57945"/>
        <dbReference type="ChEBI" id="CHEBI:60039"/>
        <dbReference type="EC" id="1.5.1.2"/>
    </reaction>
</comment>
<gene>
    <name evidence="4" type="primary">proC</name>
    <name evidence="9" type="ORF">SAMN05660429_02807</name>
</gene>
<keyword evidence="2 4" id="KW-0521">NADP</keyword>
<comment type="pathway">
    <text evidence="4">Amino-acid biosynthesis; L-proline biosynthesis; L-proline from L-glutamate 5-semialdehyde: step 1/1.</text>
</comment>